<keyword evidence="1" id="KW-1185">Reference proteome</keyword>
<protein>
    <submittedName>
        <fullName evidence="2">Uncharacterized protein LOC109471770 isoform X1</fullName>
    </submittedName>
    <submittedName>
        <fullName evidence="3">Uncharacterized protein LOC109471770 isoform X2</fullName>
    </submittedName>
</protein>
<sequence length="90" mass="10473">MPNEVLCYHPEDQWMSCTLCRTARRGNTTLQRALQRRIDWPQPKLPAAGSPIQDPLHFTTIDDAFSSVLQYMTTTTRQCRVSHYPYLSCR</sequence>
<dbReference type="OrthoDB" id="5945634at2759"/>
<dbReference type="PANTHER" id="PTHR14330">
    <property type="entry name" value="A-KINASE-INTERACTING PROTEIN 1"/>
    <property type="match status" value="1"/>
</dbReference>
<evidence type="ECO:0000313" key="1">
    <source>
        <dbReference type="Proteomes" id="UP000515135"/>
    </source>
</evidence>
<dbReference type="InterPro" id="IPR033214">
    <property type="entry name" value="AKIP1"/>
</dbReference>
<dbReference type="GeneID" id="109471770"/>
<dbReference type="AlphaFoldDB" id="A0A6P4YC32"/>
<evidence type="ECO:0000313" key="3">
    <source>
        <dbReference type="RefSeq" id="XP_019626687.1"/>
    </source>
</evidence>
<dbReference type="Proteomes" id="UP000515135">
    <property type="component" value="Unplaced"/>
</dbReference>
<accession>A0A6P4YC32</accession>
<dbReference type="RefSeq" id="XP_019626687.1">
    <property type="nucleotide sequence ID" value="XM_019771128.1"/>
</dbReference>
<proteinExistence type="predicted"/>
<organism evidence="1 2">
    <name type="scientific">Branchiostoma belcheri</name>
    <name type="common">Amphioxus</name>
    <dbReference type="NCBI Taxonomy" id="7741"/>
    <lineage>
        <taxon>Eukaryota</taxon>
        <taxon>Metazoa</taxon>
        <taxon>Chordata</taxon>
        <taxon>Cephalochordata</taxon>
        <taxon>Leptocardii</taxon>
        <taxon>Amphioxiformes</taxon>
        <taxon>Branchiostomatidae</taxon>
        <taxon>Branchiostoma</taxon>
    </lineage>
</organism>
<evidence type="ECO:0000313" key="2">
    <source>
        <dbReference type="RefSeq" id="XP_019626685.1"/>
    </source>
</evidence>
<dbReference type="GO" id="GO:0005654">
    <property type="term" value="C:nucleoplasm"/>
    <property type="evidence" value="ECO:0007669"/>
    <property type="project" value="TreeGrafter"/>
</dbReference>
<dbReference type="PANTHER" id="PTHR14330:SF2">
    <property type="entry name" value="A-KINASE-INTERACTING PROTEIN 1"/>
    <property type="match status" value="1"/>
</dbReference>
<dbReference type="RefSeq" id="XP_019626685.1">
    <property type="nucleotide sequence ID" value="XM_019771126.1"/>
</dbReference>
<reference evidence="2 3" key="1">
    <citation type="submission" date="2025-04" db="UniProtKB">
        <authorList>
            <consortium name="RefSeq"/>
        </authorList>
    </citation>
    <scope>IDENTIFICATION</scope>
    <source>
        <tissue evidence="2 3">Gonad</tissue>
    </source>
</reference>
<dbReference type="KEGG" id="bbel:109471770"/>
<dbReference type="GO" id="GO:1901222">
    <property type="term" value="P:regulation of non-canonical NF-kappaB signal transduction"/>
    <property type="evidence" value="ECO:0007669"/>
    <property type="project" value="InterPro"/>
</dbReference>
<gene>
    <name evidence="2 3" type="primary">LOC109471770</name>
</gene>
<name>A0A6P4YC32_BRABE</name>